<dbReference type="Proteomes" id="UP000490060">
    <property type="component" value="Unassembled WGS sequence"/>
</dbReference>
<sequence>MRIKGYHGTSISSAKEIIKSNYDLSIGDKEWLGNGVYFFIEGISSKPNEQAKNWAITQSWDNIKQEHKYKEYCVIKSNFDVNEDNLLDLTKEEGVEILAYFLECFEEKIKKLNKNFDFIDGLLINLARGEGILPIDVVKGNFYIKFAKERKKRINLRTPNCTICTVFKPNENIVDSTIIITGDIKDETK</sequence>
<proteinExistence type="predicted"/>
<dbReference type="RefSeq" id="WP_101914796.1">
    <property type="nucleotide sequence ID" value="NZ_JAFMUG010000001.1"/>
</dbReference>
<dbReference type="GeneID" id="86817693"/>
<reference evidence="1 2" key="1">
    <citation type="submission" date="2017-11" db="EMBL/GenBank/DDBJ databases">
        <authorList>
            <person name="Duchaud E."/>
        </authorList>
    </citation>
    <scope>NUCLEOTIDE SEQUENCE [LARGE SCALE GENOMIC DNA]</scope>
    <source>
        <strain evidence="1 2">TNO010</strain>
    </source>
</reference>
<gene>
    <name evidence="1" type="ORF">TNO010_220255</name>
</gene>
<evidence type="ECO:0000313" key="2">
    <source>
        <dbReference type="Proteomes" id="UP000490060"/>
    </source>
</evidence>
<evidence type="ECO:0008006" key="3">
    <source>
        <dbReference type="Google" id="ProtNLM"/>
    </source>
</evidence>
<evidence type="ECO:0000313" key="1">
    <source>
        <dbReference type="EMBL" id="SOU88814.1"/>
    </source>
</evidence>
<dbReference type="AlphaFoldDB" id="A0A2I2MA62"/>
<dbReference type="SUPFAM" id="SSF56399">
    <property type="entry name" value="ADP-ribosylation"/>
    <property type="match status" value="1"/>
</dbReference>
<name>A0A2I2MA62_9FLAO</name>
<dbReference type="EMBL" id="OENE01000015">
    <property type="protein sequence ID" value="SOU88814.1"/>
    <property type="molecule type" value="Genomic_DNA"/>
</dbReference>
<accession>A0A2I2MA62</accession>
<protein>
    <recommendedName>
        <fullName evidence="3">DUF3990 domain-containing protein</fullName>
    </recommendedName>
</protein>
<organism evidence="1 2">
    <name type="scientific">Tenacibaculum finnmarkense genomovar ulcerans</name>
    <dbReference type="NCBI Taxonomy" id="2781388"/>
    <lineage>
        <taxon>Bacteria</taxon>
        <taxon>Pseudomonadati</taxon>
        <taxon>Bacteroidota</taxon>
        <taxon>Flavobacteriia</taxon>
        <taxon>Flavobacteriales</taxon>
        <taxon>Flavobacteriaceae</taxon>
        <taxon>Tenacibaculum</taxon>
        <taxon>Tenacibaculum finnmarkense</taxon>
    </lineage>
</organism>